<feature type="transmembrane region" description="Helical" evidence="1">
    <location>
        <begin position="6"/>
        <end position="26"/>
    </location>
</feature>
<sequence length="50" mass="5619">MTATIAVLIYLVGFQSGLLVTLAARLRKLMGMDRDRQLMARLERAVIEGR</sequence>
<dbReference type="EMBL" id="JBHLUD010000013">
    <property type="protein sequence ID" value="MFC0547365.1"/>
    <property type="molecule type" value="Genomic_DNA"/>
</dbReference>
<evidence type="ECO:0000313" key="3">
    <source>
        <dbReference type="Proteomes" id="UP001589810"/>
    </source>
</evidence>
<dbReference type="Proteomes" id="UP001589810">
    <property type="component" value="Unassembled WGS sequence"/>
</dbReference>
<reference evidence="2 3" key="1">
    <citation type="submission" date="2024-09" db="EMBL/GenBank/DDBJ databases">
        <authorList>
            <person name="Sun Q."/>
            <person name="Mori K."/>
        </authorList>
    </citation>
    <scope>NUCLEOTIDE SEQUENCE [LARGE SCALE GENOMIC DNA]</scope>
    <source>
        <strain evidence="2 3">TBRC 1432</strain>
    </source>
</reference>
<comment type="caution">
    <text evidence="2">The sequence shown here is derived from an EMBL/GenBank/DDBJ whole genome shotgun (WGS) entry which is preliminary data.</text>
</comment>
<evidence type="ECO:0000256" key="1">
    <source>
        <dbReference type="SAM" id="Phobius"/>
    </source>
</evidence>
<keyword evidence="1" id="KW-0472">Membrane</keyword>
<proteinExistence type="predicted"/>
<evidence type="ECO:0000313" key="2">
    <source>
        <dbReference type="EMBL" id="MFC0547365.1"/>
    </source>
</evidence>
<gene>
    <name evidence="2" type="ORF">ACFFH7_38060</name>
</gene>
<name>A0ABV6N5K4_9PSEU</name>
<keyword evidence="3" id="KW-1185">Reference proteome</keyword>
<accession>A0ABV6N5K4</accession>
<keyword evidence="1" id="KW-0812">Transmembrane</keyword>
<keyword evidence="1" id="KW-1133">Transmembrane helix</keyword>
<organism evidence="2 3">
    <name type="scientific">Kutzneria chonburiensis</name>
    <dbReference type="NCBI Taxonomy" id="1483604"/>
    <lineage>
        <taxon>Bacteria</taxon>
        <taxon>Bacillati</taxon>
        <taxon>Actinomycetota</taxon>
        <taxon>Actinomycetes</taxon>
        <taxon>Pseudonocardiales</taxon>
        <taxon>Pseudonocardiaceae</taxon>
        <taxon>Kutzneria</taxon>
    </lineage>
</organism>
<dbReference type="RefSeq" id="WP_273937597.1">
    <property type="nucleotide sequence ID" value="NZ_CP097263.1"/>
</dbReference>
<protein>
    <submittedName>
        <fullName evidence="2">Uncharacterized protein</fullName>
    </submittedName>
</protein>